<keyword evidence="6" id="KW-0009">Actin-binding</keyword>
<dbReference type="PANTHER" id="PTHR10709">
    <property type="entry name" value="ACTIN-RELATED PROTEIN 2/3 COMPLEX SUBUNIT 1"/>
    <property type="match status" value="1"/>
</dbReference>
<gene>
    <name evidence="11" type="ORF">LAZ67_18000541</name>
</gene>
<keyword evidence="5" id="KW-0677">Repeat</keyword>
<keyword evidence="7" id="KW-0206">Cytoskeleton</keyword>
<keyword evidence="4 10" id="KW-0853">WD repeat</keyword>
<keyword evidence="3" id="KW-0963">Cytoplasm</keyword>
<evidence type="ECO:0000256" key="6">
    <source>
        <dbReference type="ARBA" id="ARBA00023203"/>
    </source>
</evidence>
<dbReference type="SUPFAM" id="SSF50978">
    <property type="entry name" value="WD40 repeat-like"/>
    <property type="match status" value="1"/>
</dbReference>
<evidence type="ECO:0000256" key="8">
    <source>
        <dbReference type="ARBA" id="ARBA00041244"/>
    </source>
</evidence>
<reference evidence="11 12" key="1">
    <citation type="submission" date="2022-01" db="EMBL/GenBank/DDBJ databases">
        <title>A chromosomal length assembly of Cordylochernes scorpioides.</title>
        <authorList>
            <person name="Zeh D."/>
            <person name="Zeh J."/>
        </authorList>
    </citation>
    <scope>NUCLEOTIDE SEQUENCE [LARGE SCALE GENOMIC DNA]</scope>
    <source>
        <strain evidence="11">IN4F17</strain>
        <tissue evidence="11">Whole Body</tissue>
    </source>
</reference>
<sequence length="208" mass="22501">MADVYNFEPLPITALAFNKDRTEVALCQKKPYADLYKKSGGQWKLSTTLTQHDLNILSIDWAPKANRIVTCSEDRNAYVWNLVKGDWVPCMVSLGCNRAATCAKWSPNGMVGLALLCEFIGVFACPIKDIGEKAVTKCEWGDKMTFGTLLASSTNTGKSTVPVPQSLTVSGVPGGWVHSVAFSPDGSKLAWVSHNSTVSIMEPGDTPV</sequence>
<protein>
    <recommendedName>
        <fullName evidence="8">Arp2/3 complex 41 kDa subunit</fullName>
    </recommendedName>
    <alternativeName>
        <fullName evidence="9">p41-ARC</fullName>
    </alternativeName>
</protein>
<dbReference type="Pfam" id="PF00400">
    <property type="entry name" value="WD40"/>
    <property type="match status" value="1"/>
</dbReference>
<dbReference type="InterPro" id="IPR017383">
    <property type="entry name" value="ARPC1"/>
</dbReference>
<dbReference type="Proteomes" id="UP001235939">
    <property type="component" value="Chromosome 18"/>
</dbReference>
<dbReference type="InterPro" id="IPR036322">
    <property type="entry name" value="WD40_repeat_dom_sf"/>
</dbReference>
<evidence type="ECO:0000256" key="2">
    <source>
        <dbReference type="ARBA" id="ARBA00006260"/>
    </source>
</evidence>
<dbReference type="InterPro" id="IPR001680">
    <property type="entry name" value="WD40_rpt"/>
</dbReference>
<dbReference type="PROSITE" id="PS00678">
    <property type="entry name" value="WD_REPEATS_1"/>
    <property type="match status" value="1"/>
</dbReference>
<name>A0ABY6LEY4_9ARAC</name>
<evidence type="ECO:0000256" key="4">
    <source>
        <dbReference type="ARBA" id="ARBA00022574"/>
    </source>
</evidence>
<organism evidence="11 12">
    <name type="scientific">Cordylochernes scorpioides</name>
    <dbReference type="NCBI Taxonomy" id="51811"/>
    <lineage>
        <taxon>Eukaryota</taxon>
        <taxon>Metazoa</taxon>
        <taxon>Ecdysozoa</taxon>
        <taxon>Arthropoda</taxon>
        <taxon>Chelicerata</taxon>
        <taxon>Arachnida</taxon>
        <taxon>Pseudoscorpiones</taxon>
        <taxon>Cheliferoidea</taxon>
        <taxon>Chernetidae</taxon>
        <taxon>Cordylochernes</taxon>
    </lineage>
</organism>
<dbReference type="Gene3D" id="2.130.10.10">
    <property type="entry name" value="YVTN repeat-like/Quinoprotein amine dehydrogenase"/>
    <property type="match status" value="2"/>
</dbReference>
<keyword evidence="12" id="KW-1185">Reference proteome</keyword>
<evidence type="ECO:0000313" key="12">
    <source>
        <dbReference type="Proteomes" id="UP001235939"/>
    </source>
</evidence>
<dbReference type="InterPro" id="IPR015943">
    <property type="entry name" value="WD40/YVTN_repeat-like_dom_sf"/>
</dbReference>
<evidence type="ECO:0000256" key="3">
    <source>
        <dbReference type="ARBA" id="ARBA00022490"/>
    </source>
</evidence>
<dbReference type="InterPro" id="IPR019775">
    <property type="entry name" value="WD40_repeat_CS"/>
</dbReference>
<accession>A0ABY6LEY4</accession>
<evidence type="ECO:0000256" key="7">
    <source>
        <dbReference type="ARBA" id="ARBA00023212"/>
    </source>
</evidence>
<comment type="similarity">
    <text evidence="2">Belongs to the WD repeat ARPC1 family.</text>
</comment>
<feature type="repeat" description="WD" evidence="10">
    <location>
        <begin position="49"/>
        <end position="82"/>
    </location>
</feature>
<proteinExistence type="inferred from homology"/>
<dbReference type="SMART" id="SM00320">
    <property type="entry name" value="WD40"/>
    <property type="match status" value="2"/>
</dbReference>
<dbReference type="PROSITE" id="PS50294">
    <property type="entry name" value="WD_REPEATS_REGION"/>
    <property type="match status" value="1"/>
</dbReference>
<evidence type="ECO:0000256" key="10">
    <source>
        <dbReference type="PROSITE-ProRule" id="PRU00221"/>
    </source>
</evidence>
<evidence type="ECO:0000256" key="9">
    <source>
        <dbReference type="ARBA" id="ARBA00041789"/>
    </source>
</evidence>
<dbReference type="EMBL" id="CP092880">
    <property type="protein sequence ID" value="UYV79743.1"/>
    <property type="molecule type" value="Genomic_DNA"/>
</dbReference>
<comment type="subcellular location">
    <subcellularLocation>
        <location evidence="1">Cytoplasm</location>
        <location evidence="1">Cytoskeleton</location>
    </subcellularLocation>
</comment>
<evidence type="ECO:0000256" key="5">
    <source>
        <dbReference type="ARBA" id="ARBA00022737"/>
    </source>
</evidence>
<dbReference type="PROSITE" id="PS50082">
    <property type="entry name" value="WD_REPEATS_2"/>
    <property type="match status" value="1"/>
</dbReference>
<evidence type="ECO:0000313" key="11">
    <source>
        <dbReference type="EMBL" id="UYV79743.1"/>
    </source>
</evidence>
<evidence type="ECO:0000256" key="1">
    <source>
        <dbReference type="ARBA" id="ARBA00004245"/>
    </source>
</evidence>
<dbReference type="PANTHER" id="PTHR10709:SF2">
    <property type="entry name" value="ACTIN-RELATED PROTEIN 2_3 COMPLEX SUBUNIT"/>
    <property type="match status" value="1"/>
</dbReference>